<evidence type="ECO:0000313" key="3">
    <source>
        <dbReference type="RefSeq" id="XP_019634322.1"/>
    </source>
</evidence>
<name>A0A6P4ZTN9_BRABE</name>
<dbReference type="KEGG" id="bbel:109477480"/>
<feature type="compositionally biased region" description="Low complexity" evidence="1">
    <location>
        <begin position="80"/>
        <end position="109"/>
    </location>
</feature>
<dbReference type="RefSeq" id="XP_019634322.1">
    <property type="nucleotide sequence ID" value="XM_019778763.1"/>
</dbReference>
<dbReference type="AlphaFoldDB" id="A0A6P4ZTN9"/>
<feature type="compositionally biased region" description="Polar residues" evidence="1">
    <location>
        <begin position="219"/>
        <end position="228"/>
    </location>
</feature>
<feature type="compositionally biased region" description="Basic and acidic residues" evidence="1">
    <location>
        <begin position="1"/>
        <end position="16"/>
    </location>
</feature>
<dbReference type="OrthoDB" id="10602172at2759"/>
<feature type="region of interest" description="Disordered" evidence="1">
    <location>
        <begin position="1"/>
        <end position="153"/>
    </location>
</feature>
<feature type="compositionally biased region" description="Polar residues" evidence="1">
    <location>
        <begin position="140"/>
        <end position="153"/>
    </location>
</feature>
<sequence length="325" mass="35417">MKSHSGSERKAGDAKGKQAASVVSLTGTESTTGGRTRKKRKGPSTHSVRRCESTRPSSSIPRPPSSRRVTSSHHRKCRSSSHSAPSKSSVPKHGATDSTTKTTTNSSTSVKRKKSARKTSVQSAKVKRSTRDDKKRVSTALPSRENTVTPDSSLESVVRVEYIHIAHTHGGEEQEVQPPEESSTHSVHRCEATRPSSSIPRPPSSRRVTSSHHRKCRGTSHSAPSKSSVPKHGATEITATTSPVARNKRFIHLRKVFLAKSKPAKHWQAQVALTMTTAPRSSTVKKVGTIRSWSEETSQKMGVTTTRGGNRLPVSPRMTCPNRRH</sequence>
<proteinExistence type="predicted"/>
<gene>
    <name evidence="3" type="primary">LOC109477480</name>
</gene>
<dbReference type="Proteomes" id="UP000515135">
    <property type="component" value="Unplaced"/>
</dbReference>
<organism evidence="2 3">
    <name type="scientific">Branchiostoma belcheri</name>
    <name type="common">Amphioxus</name>
    <dbReference type="NCBI Taxonomy" id="7741"/>
    <lineage>
        <taxon>Eukaryota</taxon>
        <taxon>Metazoa</taxon>
        <taxon>Chordata</taxon>
        <taxon>Cephalochordata</taxon>
        <taxon>Leptocardii</taxon>
        <taxon>Amphioxiformes</taxon>
        <taxon>Branchiostomatidae</taxon>
        <taxon>Branchiostoma</taxon>
    </lineage>
</organism>
<evidence type="ECO:0000256" key="1">
    <source>
        <dbReference type="SAM" id="MobiDB-lite"/>
    </source>
</evidence>
<evidence type="ECO:0000313" key="2">
    <source>
        <dbReference type="Proteomes" id="UP000515135"/>
    </source>
</evidence>
<dbReference type="GeneID" id="109477480"/>
<feature type="compositionally biased region" description="Basic residues" evidence="1">
    <location>
        <begin position="209"/>
        <end position="218"/>
    </location>
</feature>
<protein>
    <submittedName>
        <fullName evidence="3">Uncharacterized protein PB18E9.04c-like</fullName>
    </submittedName>
</protein>
<feature type="compositionally biased region" description="Basic residues" evidence="1">
    <location>
        <begin position="70"/>
        <end position="79"/>
    </location>
</feature>
<feature type="compositionally biased region" description="Polar residues" evidence="1">
    <location>
        <begin position="299"/>
        <end position="308"/>
    </location>
</feature>
<feature type="region of interest" description="Disordered" evidence="1">
    <location>
        <begin position="168"/>
        <end position="241"/>
    </location>
</feature>
<reference evidence="3" key="1">
    <citation type="submission" date="2025-08" db="UniProtKB">
        <authorList>
            <consortium name="RefSeq"/>
        </authorList>
    </citation>
    <scope>IDENTIFICATION</scope>
    <source>
        <tissue evidence="3">Gonad</tissue>
    </source>
</reference>
<accession>A0A6P4ZTN9</accession>
<keyword evidence="2" id="KW-1185">Reference proteome</keyword>
<feature type="region of interest" description="Disordered" evidence="1">
    <location>
        <begin position="296"/>
        <end position="325"/>
    </location>
</feature>
<feature type="compositionally biased region" description="Polar residues" evidence="1">
    <location>
        <begin position="21"/>
        <end position="30"/>
    </location>
</feature>